<accession>A0ABW0KNH3</accession>
<keyword evidence="5" id="KW-1185">Reference proteome</keyword>
<name>A0ABW0KNH3_9BACT</name>
<dbReference type="Proteomes" id="UP001596052">
    <property type="component" value="Unassembled WGS sequence"/>
</dbReference>
<feature type="compositionally biased region" description="Basic and acidic residues" evidence="1">
    <location>
        <begin position="150"/>
        <end position="175"/>
    </location>
</feature>
<gene>
    <name evidence="4" type="ORF">ACFQDI_09250</name>
</gene>
<sequence>MSRHVFDDFSFLPTVDSTDGEVMENELPKSTPEVSQQEWTEPLHEEAASQASADEAVHQEVTNEEQSLEAAPPPPSEQPFFLQTPEISPAAELGAVQSFSEVEQGVQGREIGPELPSTRLLPLEHKEDQTGRDRPEAVPTPRLPQAASEARTKVEKQPADHAPPEDVTAKGDDAKPAQNPKPFIAPKPPPEEPLDPDQEKKLRWQKLADKIGLRTLGMSFGVHMFLLLIAAFIGVSQVMDPQVDFLPGGSSPHSQAAAAELTHKIQNKKNPWLKARPVQRKITVQTLSSNIVMPEMAPMEVLDFDKINNRMDLSKAPASGLSQPMGLGGAGGGLGAGIGRGGKFSFVGQTAVGRRVIFVVDVSGSMSQPLKGDGPRMTRFELLKKELIKAVRQIPFGTAYQVLYFSDFAWPHNEVSSQNGEAFAKYTWNIRPDDYKEVKIPTFKYIQASPFTIQESVDLIQKADNPGLTNWGSGLLMALNANPKPDVIFFMTDGERQDENGWIDIVTAVNKSKLPMTVIHTSVMAQVDAAREMDALAKRNNGSFSVVAGEGKVIKGEEFFKMK</sequence>
<keyword evidence="2" id="KW-1133">Transmembrane helix</keyword>
<dbReference type="RefSeq" id="WP_377165728.1">
    <property type="nucleotide sequence ID" value="NZ_JBHSMQ010000003.1"/>
</dbReference>
<comment type="caution">
    <text evidence="4">The sequence shown here is derived from an EMBL/GenBank/DDBJ whole genome shotgun (WGS) entry which is preliminary data.</text>
</comment>
<feature type="transmembrane region" description="Helical" evidence="2">
    <location>
        <begin position="211"/>
        <end position="235"/>
    </location>
</feature>
<proteinExistence type="predicted"/>
<evidence type="ECO:0000256" key="1">
    <source>
        <dbReference type="SAM" id="MobiDB-lite"/>
    </source>
</evidence>
<evidence type="ECO:0000259" key="3">
    <source>
        <dbReference type="PROSITE" id="PS50234"/>
    </source>
</evidence>
<dbReference type="PROSITE" id="PS50234">
    <property type="entry name" value="VWFA"/>
    <property type="match status" value="1"/>
</dbReference>
<dbReference type="EMBL" id="JBHSMQ010000003">
    <property type="protein sequence ID" value="MFC5455038.1"/>
    <property type="molecule type" value="Genomic_DNA"/>
</dbReference>
<protein>
    <recommendedName>
        <fullName evidence="3">VWFA domain-containing protein</fullName>
    </recommendedName>
</protein>
<dbReference type="InterPro" id="IPR002035">
    <property type="entry name" value="VWF_A"/>
</dbReference>
<evidence type="ECO:0000256" key="2">
    <source>
        <dbReference type="SAM" id="Phobius"/>
    </source>
</evidence>
<reference evidence="5" key="1">
    <citation type="journal article" date="2019" name="Int. J. Syst. Evol. Microbiol.">
        <title>The Global Catalogue of Microorganisms (GCM) 10K type strain sequencing project: providing services to taxonomists for standard genome sequencing and annotation.</title>
        <authorList>
            <consortium name="The Broad Institute Genomics Platform"/>
            <consortium name="The Broad Institute Genome Sequencing Center for Infectious Disease"/>
            <person name="Wu L."/>
            <person name="Ma J."/>
        </authorList>
    </citation>
    <scope>NUCLEOTIDE SEQUENCE [LARGE SCALE GENOMIC DNA]</scope>
    <source>
        <strain evidence="5">CGMCC 4.1469</strain>
    </source>
</reference>
<organism evidence="4 5">
    <name type="scientific">Prosthecobacter fluviatilis</name>
    <dbReference type="NCBI Taxonomy" id="445931"/>
    <lineage>
        <taxon>Bacteria</taxon>
        <taxon>Pseudomonadati</taxon>
        <taxon>Verrucomicrobiota</taxon>
        <taxon>Verrucomicrobiia</taxon>
        <taxon>Verrucomicrobiales</taxon>
        <taxon>Verrucomicrobiaceae</taxon>
        <taxon>Prosthecobacter</taxon>
    </lineage>
</organism>
<feature type="domain" description="VWFA" evidence="3">
    <location>
        <begin position="355"/>
        <end position="563"/>
    </location>
</feature>
<evidence type="ECO:0000313" key="5">
    <source>
        <dbReference type="Proteomes" id="UP001596052"/>
    </source>
</evidence>
<evidence type="ECO:0000313" key="4">
    <source>
        <dbReference type="EMBL" id="MFC5455038.1"/>
    </source>
</evidence>
<dbReference type="Gene3D" id="3.40.50.410">
    <property type="entry name" value="von Willebrand factor, type A domain"/>
    <property type="match status" value="1"/>
</dbReference>
<dbReference type="InterPro" id="IPR036465">
    <property type="entry name" value="vWFA_dom_sf"/>
</dbReference>
<keyword evidence="2" id="KW-0812">Transmembrane</keyword>
<keyword evidence="2" id="KW-0472">Membrane</keyword>
<feature type="region of interest" description="Disordered" evidence="1">
    <location>
        <begin position="1"/>
        <end position="198"/>
    </location>
</feature>
<dbReference type="SUPFAM" id="SSF53300">
    <property type="entry name" value="vWA-like"/>
    <property type="match status" value="1"/>
</dbReference>
<feature type="compositionally biased region" description="Basic and acidic residues" evidence="1">
    <location>
        <begin position="122"/>
        <end position="136"/>
    </location>
</feature>